<evidence type="ECO:0008006" key="4">
    <source>
        <dbReference type="Google" id="ProtNLM"/>
    </source>
</evidence>
<comment type="caution">
    <text evidence="2">The sequence shown here is derived from an EMBL/GenBank/DDBJ whole genome shotgun (WGS) entry which is preliminary data.</text>
</comment>
<proteinExistence type="predicted"/>
<feature type="transmembrane region" description="Helical" evidence="1">
    <location>
        <begin position="99"/>
        <end position="122"/>
    </location>
</feature>
<feature type="transmembrane region" description="Helical" evidence="1">
    <location>
        <begin position="288"/>
        <end position="308"/>
    </location>
</feature>
<name>A0AAW8Q5Z2_VIBPH</name>
<sequence>MKTNKSLKTITKAIILSLPFIAYLIHLISAYKLNEVYDGLTRVGHISENLELFYFSSISSAIAILLVSFNAVFGINHHESGGSSIKRFFREITFDRNRLLRKAVLIPISILIALLLLTGIGVSNVINTLPYDVNLLKKLDLLISPYATIIAILMFALIAIFSTSSSEVGNGEISSYGLIKRSEILRKFPITLGLVNGFSLMALWVFSFGSLSVLLLDSHNWFNWQLPILILLGSFTALTSIHDIYFRKTLTALALVIISNELNLSWLLGAATGIDITSPDAFLSDEHLAHLAAGHIFAFVALTGSLFWVSKTLGDKWRILPLSFGHLIFSLTTILLQYGVSVNSVRHLDLIPHIESLEFNSITLTTKEIDQTVFDFSKFQFKKIYQSNYQESIGLKDDDLGNSVAIYLNNKGYDVTKEDVLKNTSILSIFDSLVLYKNLLKNDVGYTRTVTMGKGDDKDYRYVDSFALTVISYYIAEANEETFLKTIPVLTDALRRVAESGKFVEGYINAHEHATNMLYAIEKNDKNRFWSLYESDLKLADAVPKISKLAYRVSLINGWEPPKGIEIHLGSTPKKETIKVGDVDVPHDIYKSAIAEVNANRLLKYAPKLKLVIEDDARKTRYCGLNPFNC</sequence>
<dbReference type="RefSeq" id="WP_311020934.1">
    <property type="nucleotide sequence ID" value="NZ_JAUHGG010000012.1"/>
</dbReference>
<evidence type="ECO:0000256" key="1">
    <source>
        <dbReference type="SAM" id="Phobius"/>
    </source>
</evidence>
<organism evidence="2 3">
    <name type="scientific">Vibrio parahaemolyticus</name>
    <dbReference type="NCBI Taxonomy" id="670"/>
    <lineage>
        <taxon>Bacteria</taxon>
        <taxon>Pseudomonadati</taxon>
        <taxon>Pseudomonadota</taxon>
        <taxon>Gammaproteobacteria</taxon>
        <taxon>Vibrionales</taxon>
        <taxon>Vibrionaceae</taxon>
        <taxon>Vibrio</taxon>
    </lineage>
</organism>
<evidence type="ECO:0000313" key="3">
    <source>
        <dbReference type="Proteomes" id="UP001253193"/>
    </source>
</evidence>
<evidence type="ECO:0000313" key="2">
    <source>
        <dbReference type="EMBL" id="MDS1823847.1"/>
    </source>
</evidence>
<reference evidence="2" key="1">
    <citation type="submission" date="2023-06" db="EMBL/GenBank/DDBJ databases">
        <title>Genomic Diversity of Vibrio spp. and Metagenomic Analysis of Pathogens in Florida Gulf Coastal Waters Following Hurricane Ian.</title>
        <authorList>
            <person name="Brumfield K.D."/>
        </authorList>
    </citation>
    <scope>NUCLEOTIDE SEQUENCE</scope>
    <source>
        <strain evidence="2">WBS2B-138</strain>
    </source>
</reference>
<protein>
    <recommendedName>
        <fullName evidence="4">ABC transporter permease</fullName>
    </recommendedName>
</protein>
<dbReference type="Proteomes" id="UP001253193">
    <property type="component" value="Unassembled WGS sequence"/>
</dbReference>
<dbReference type="EMBL" id="JAUHGG010000012">
    <property type="protein sequence ID" value="MDS1823847.1"/>
    <property type="molecule type" value="Genomic_DNA"/>
</dbReference>
<feature type="transmembrane region" description="Helical" evidence="1">
    <location>
        <begin position="190"/>
        <end position="215"/>
    </location>
</feature>
<feature type="transmembrane region" description="Helical" evidence="1">
    <location>
        <begin position="142"/>
        <end position="161"/>
    </location>
</feature>
<keyword evidence="1" id="KW-1133">Transmembrane helix</keyword>
<feature type="transmembrane region" description="Helical" evidence="1">
    <location>
        <begin position="250"/>
        <end position="268"/>
    </location>
</feature>
<keyword evidence="1" id="KW-0472">Membrane</keyword>
<feature type="transmembrane region" description="Helical" evidence="1">
    <location>
        <begin position="12"/>
        <end position="33"/>
    </location>
</feature>
<accession>A0AAW8Q5Z2</accession>
<feature type="transmembrane region" description="Helical" evidence="1">
    <location>
        <begin position="221"/>
        <end position="238"/>
    </location>
</feature>
<feature type="transmembrane region" description="Helical" evidence="1">
    <location>
        <begin position="320"/>
        <end position="340"/>
    </location>
</feature>
<gene>
    <name evidence="2" type="ORF">QX249_24710</name>
</gene>
<keyword evidence="1" id="KW-0812">Transmembrane</keyword>
<dbReference type="AlphaFoldDB" id="A0AAW8Q5Z2"/>
<feature type="transmembrane region" description="Helical" evidence="1">
    <location>
        <begin position="53"/>
        <end position="78"/>
    </location>
</feature>